<name>A0ABS4KM32_9FIRM</name>
<reference evidence="1 2" key="1">
    <citation type="submission" date="2021-03" db="EMBL/GenBank/DDBJ databases">
        <title>Genomic Encyclopedia of Type Strains, Phase IV (KMG-IV): sequencing the most valuable type-strain genomes for metagenomic binning, comparative biology and taxonomic classification.</title>
        <authorList>
            <person name="Goeker M."/>
        </authorList>
    </citation>
    <scope>NUCLEOTIDE SEQUENCE [LARGE SCALE GENOMIC DNA]</scope>
    <source>
        <strain evidence="1 2">DSM 27512</strain>
    </source>
</reference>
<proteinExistence type="predicted"/>
<organism evidence="1 2">
    <name type="scientific">Acetoanaerobium pronyense</name>
    <dbReference type="NCBI Taxonomy" id="1482736"/>
    <lineage>
        <taxon>Bacteria</taxon>
        <taxon>Bacillati</taxon>
        <taxon>Bacillota</taxon>
        <taxon>Clostridia</taxon>
        <taxon>Peptostreptococcales</taxon>
        <taxon>Filifactoraceae</taxon>
        <taxon>Acetoanaerobium</taxon>
    </lineage>
</organism>
<dbReference type="Proteomes" id="UP001314903">
    <property type="component" value="Unassembled WGS sequence"/>
</dbReference>
<accession>A0ABS4KM32</accession>
<evidence type="ECO:0000313" key="2">
    <source>
        <dbReference type="Proteomes" id="UP001314903"/>
    </source>
</evidence>
<evidence type="ECO:0008006" key="3">
    <source>
        <dbReference type="Google" id="ProtNLM"/>
    </source>
</evidence>
<dbReference type="EMBL" id="JAGGLI010000014">
    <property type="protein sequence ID" value="MBP2027679.1"/>
    <property type="molecule type" value="Genomic_DNA"/>
</dbReference>
<gene>
    <name evidence="1" type="ORF">J2Z35_001476</name>
</gene>
<evidence type="ECO:0000313" key="1">
    <source>
        <dbReference type="EMBL" id="MBP2027679.1"/>
    </source>
</evidence>
<comment type="caution">
    <text evidence="1">The sequence shown here is derived from an EMBL/GenBank/DDBJ whole genome shotgun (WGS) entry which is preliminary data.</text>
</comment>
<sequence>MKFEFSKITRSRLMGSMGLHIKWKKEDKYFHQFFLLDSEGDGIADYVGLYDPLEEEVFQEEARLTGGLGSPFSRLTKKETLNLLYEYAKANINKGISLPEPFEDYKDFLIKDVKVDSKKLFMKLCISLSSEVEFINYMAMRLIANDIQALKYFSNDIEAFPIVAKQGATLLKNTVSHVSGHRYSCVAIFEDHTGFYSQTLGFTLKEEENYILRAVLKGKNHKLSREEIANEMKRTEFIATFKNNNSNSKEKLISILPTLYKVPFGKGDLYTKFRPNNSHVKKSEYIISDDLEGIYFISKKEIVFSALDEQSYKNGLKILSHIESLLLNSEFIFPNPVIYDFAEAKESTFAQFLANI</sequence>
<dbReference type="RefSeq" id="WP_209660743.1">
    <property type="nucleotide sequence ID" value="NZ_JAGGLI010000014.1"/>
</dbReference>
<keyword evidence="2" id="KW-1185">Reference proteome</keyword>
<protein>
    <recommendedName>
        <fullName evidence="3">DUF4238 domain-containing protein</fullName>
    </recommendedName>
</protein>